<dbReference type="Pfam" id="PF00589">
    <property type="entry name" value="Phage_integrase"/>
    <property type="match status" value="1"/>
</dbReference>
<dbReference type="Gene3D" id="1.10.443.10">
    <property type="entry name" value="Intergrase catalytic core"/>
    <property type="match status" value="1"/>
</dbReference>
<proteinExistence type="predicted"/>
<dbReference type="RefSeq" id="WP_011486868.1">
    <property type="nucleotide sequence ID" value="NC_007951.1"/>
</dbReference>
<dbReference type="Gene3D" id="1.10.150.130">
    <property type="match status" value="1"/>
</dbReference>
<dbReference type="EMBL" id="CP000270">
    <property type="protein sequence ID" value="ABE29048.1"/>
    <property type="molecule type" value="Genomic_DNA"/>
</dbReference>
<reference evidence="5 6" key="1">
    <citation type="journal article" date="2006" name="Proc. Natl. Acad. Sci. U.S.A.">
        <title>Burkholderia xenovorans LB400 harbors a multi-replicon, 9.73-Mbp genome shaped for versatility.</title>
        <authorList>
            <person name="Chain P.S."/>
            <person name="Denef V.J."/>
            <person name="Konstantinidis K.T."/>
            <person name="Vergez L.M."/>
            <person name="Agullo L."/>
            <person name="Reyes V.L."/>
            <person name="Hauser L."/>
            <person name="Cordova M."/>
            <person name="Gomez L."/>
            <person name="Gonzalez M."/>
            <person name="Land M."/>
            <person name="Lao V."/>
            <person name="Larimer F."/>
            <person name="LiPuma J.J."/>
            <person name="Mahenthiralingam E."/>
            <person name="Malfatti S.A."/>
            <person name="Marx C.J."/>
            <person name="Parnell J.J."/>
            <person name="Ramette A."/>
            <person name="Richardson P."/>
            <person name="Seeger M."/>
            <person name="Smith D."/>
            <person name="Spilker T."/>
            <person name="Sul W.J."/>
            <person name="Tsoi T.V."/>
            <person name="Ulrich L.E."/>
            <person name="Zhulin I.B."/>
            <person name="Tiedje J.M."/>
        </authorList>
    </citation>
    <scope>NUCLEOTIDE SEQUENCE [LARGE SCALE GENOMIC DNA]</scope>
    <source>
        <strain evidence="5 6">LB400</strain>
    </source>
</reference>
<dbReference type="SUPFAM" id="SSF56349">
    <property type="entry name" value="DNA breaking-rejoining enzymes"/>
    <property type="match status" value="1"/>
</dbReference>
<gene>
    <name evidence="5" type="ORF">Bxe_A3951</name>
</gene>
<dbReference type="PATRIC" id="fig|266265.5.peg.543"/>
<evidence type="ECO:0000256" key="1">
    <source>
        <dbReference type="ARBA" id="ARBA00023125"/>
    </source>
</evidence>
<feature type="domain" description="DUF6538" evidence="4">
    <location>
        <begin position="29"/>
        <end position="80"/>
    </location>
</feature>
<organism evidence="5 6">
    <name type="scientific">Paraburkholderia xenovorans (strain LB400)</name>
    <dbReference type="NCBI Taxonomy" id="266265"/>
    <lineage>
        <taxon>Bacteria</taxon>
        <taxon>Pseudomonadati</taxon>
        <taxon>Pseudomonadota</taxon>
        <taxon>Betaproteobacteria</taxon>
        <taxon>Burkholderiales</taxon>
        <taxon>Burkholderiaceae</taxon>
        <taxon>Paraburkholderia</taxon>
    </lineage>
</organism>
<dbReference type="OrthoDB" id="9784724at2"/>
<evidence type="ECO:0000256" key="2">
    <source>
        <dbReference type="ARBA" id="ARBA00023172"/>
    </source>
</evidence>
<dbReference type="GO" id="GO:0003677">
    <property type="term" value="F:DNA binding"/>
    <property type="evidence" value="ECO:0007669"/>
    <property type="project" value="UniProtKB-KW"/>
</dbReference>
<dbReference type="KEGG" id="bxb:DR64_1626"/>
<sequence length="472" mass="54999">MSTINTQHNPSFYSGKTATRSHYRLTTNRHGTYTLRLVVPKSLQSLIQTKELKKSLRTRDFQKARMLAGHLSYQFDLMLATLMKKKLSDFNLDVINNIHKDLSVTFNNVQYDFDINNEFERAEYLDLKARIEKHHADVGEVQKNVVVESSATQNSDKKYQSNFKFVEVKDAFVKERMIKAGGKMTKSIDIYMASINEFWNKILSGTNPPITAINKLNARSFKEHLIGTGITAQTVDNKVAHLQAFFTFIIKNYDYPFNNPFEGLKILNRAELKKVTNSFKPFTMDELKIIFDVERYRAYYKKNIQLYFVPLIQLYSSMRVEEASQLHLDDIRQENGIYYFNLNDDEDKSLKTINAFRNIPVHSKLIEIGLIKYYEERKKLGKRTLFDNQGEYVTTEFGAYLKKLEIKKTARVHGTHSLRQNFNNALIDKDVISDVRCRLCGHELVGTNATVYGKDYKVEELKRYIELVQFPI</sequence>
<evidence type="ECO:0000313" key="5">
    <source>
        <dbReference type="EMBL" id="ABE29048.1"/>
    </source>
</evidence>
<protein>
    <submittedName>
        <fullName evidence="5">Uncharacterized protein</fullName>
    </submittedName>
</protein>
<dbReference type="eggNOG" id="COG0582">
    <property type="taxonomic scope" value="Bacteria"/>
</dbReference>
<evidence type="ECO:0000313" key="6">
    <source>
        <dbReference type="Proteomes" id="UP000001817"/>
    </source>
</evidence>
<dbReference type="STRING" id="266265.Bxe_A3951"/>
<dbReference type="InterPro" id="IPR046668">
    <property type="entry name" value="DUF6538"/>
</dbReference>
<dbReference type="KEGG" id="bxe:Bxe_A3951"/>
<dbReference type="InterPro" id="IPR013762">
    <property type="entry name" value="Integrase-like_cat_sf"/>
</dbReference>
<dbReference type="InterPro" id="IPR010998">
    <property type="entry name" value="Integrase_recombinase_N"/>
</dbReference>
<name>Q145E1_PARXL</name>
<dbReference type="AlphaFoldDB" id="Q145E1"/>
<evidence type="ECO:0000259" key="3">
    <source>
        <dbReference type="Pfam" id="PF00589"/>
    </source>
</evidence>
<dbReference type="InterPro" id="IPR011010">
    <property type="entry name" value="DNA_brk_join_enz"/>
</dbReference>
<dbReference type="CDD" id="cd01184">
    <property type="entry name" value="INT_C_like_1"/>
    <property type="match status" value="1"/>
</dbReference>
<keyword evidence="1" id="KW-0238">DNA-binding</keyword>
<dbReference type="GO" id="GO:0006310">
    <property type="term" value="P:DNA recombination"/>
    <property type="evidence" value="ECO:0007669"/>
    <property type="project" value="UniProtKB-KW"/>
</dbReference>
<dbReference type="Proteomes" id="UP000001817">
    <property type="component" value="Chromosome 1"/>
</dbReference>
<keyword evidence="2" id="KW-0233">DNA recombination</keyword>
<keyword evidence="6" id="KW-1185">Reference proteome</keyword>
<dbReference type="InterPro" id="IPR002104">
    <property type="entry name" value="Integrase_catalytic"/>
</dbReference>
<accession>Q145E1</accession>
<dbReference type="GO" id="GO:0015074">
    <property type="term" value="P:DNA integration"/>
    <property type="evidence" value="ECO:0007669"/>
    <property type="project" value="InterPro"/>
</dbReference>
<dbReference type="Pfam" id="PF20172">
    <property type="entry name" value="DUF6538"/>
    <property type="match status" value="1"/>
</dbReference>
<evidence type="ECO:0000259" key="4">
    <source>
        <dbReference type="Pfam" id="PF20172"/>
    </source>
</evidence>
<feature type="domain" description="Tyr recombinase" evidence="3">
    <location>
        <begin position="285"/>
        <end position="447"/>
    </location>
</feature>